<dbReference type="PANTHER" id="PTHR32295:SF15">
    <property type="entry name" value="PROTEIN IQ-DOMAIN 33"/>
    <property type="match status" value="1"/>
</dbReference>
<organism evidence="4 5">
    <name type="scientific">Oldenlandia corymbosa var. corymbosa</name>
    <dbReference type="NCBI Taxonomy" id="529605"/>
    <lineage>
        <taxon>Eukaryota</taxon>
        <taxon>Viridiplantae</taxon>
        <taxon>Streptophyta</taxon>
        <taxon>Embryophyta</taxon>
        <taxon>Tracheophyta</taxon>
        <taxon>Spermatophyta</taxon>
        <taxon>Magnoliopsida</taxon>
        <taxon>eudicotyledons</taxon>
        <taxon>Gunneridae</taxon>
        <taxon>Pentapetalae</taxon>
        <taxon>asterids</taxon>
        <taxon>lamiids</taxon>
        <taxon>Gentianales</taxon>
        <taxon>Rubiaceae</taxon>
        <taxon>Rubioideae</taxon>
        <taxon>Spermacoceae</taxon>
        <taxon>Hedyotis-Oldenlandia complex</taxon>
        <taxon>Oldenlandia</taxon>
    </lineage>
</organism>
<comment type="similarity">
    <text evidence="2">Belongs to the IQD family.</text>
</comment>
<sequence length="416" mass="46428">MGITTAATTSTAELVRGVFFFKSRSGKLHHGPRGRNSVMEKKRWSSVKSYLCGDGDQCNSVLGEKDEASVRHLEFSSLTAEENSACTTTPSQIHPHLTEEDIISTKSSEATVTQPVVAGDMIPDEGNTDRFLNNEPSWKEKQNSTYRLFRQEDAAITIQSAFRNYRARGSCQKTSFDDGKQKSLADAEICSPAESLSSSIKVQTGDSTRASSVVDVEGIDLSQPMHKRVRIHVTKIQEEWDGSTASSSISKMRIQNRIEAATRRERALAYAFAQQLRVCAKKKRTKTNSLDTNMSRSWLERWMATRQPENSFLNNNLSKRIELFQGCNQLITNNRLDGPTVEEESCGSNEISTQISENCDPMFGDRAADYLRPAKRRESWDEQYVKATIPPKCAASQGAKGRGGEMQQRKTTAARE</sequence>
<keyword evidence="5" id="KW-1185">Reference proteome</keyword>
<dbReference type="EMBL" id="OX459125">
    <property type="protein sequence ID" value="CAI9117124.1"/>
    <property type="molecule type" value="Genomic_DNA"/>
</dbReference>
<gene>
    <name evidence="4" type="ORF">OLC1_LOCUS23232</name>
</gene>
<dbReference type="AlphaFoldDB" id="A0AAV1EBQ4"/>
<evidence type="ECO:0000256" key="1">
    <source>
        <dbReference type="ARBA" id="ARBA00022860"/>
    </source>
</evidence>
<name>A0AAV1EBQ4_OLDCO</name>
<protein>
    <submittedName>
        <fullName evidence="4">OLC1v1018463C3</fullName>
    </submittedName>
</protein>
<dbReference type="Pfam" id="PF00612">
    <property type="entry name" value="IQ"/>
    <property type="match status" value="1"/>
</dbReference>
<dbReference type="CDD" id="cd23767">
    <property type="entry name" value="IQCD"/>
    <property type="match status" value="1"/>
</dbReference>
<reference evidence="4" key="1">
    <citation type="submission" date="2023-03" db="EMBL/GenBank/DDBJ databases">
        <authorList>
            <person name="Julca I."/>
        </authorList>
    </citation>
    <scope>NUCLEOTIDE SEQUENCE</scope>
</reference>
<dbReference type="PANTHER" id="PTHR32295">
    <property type="entry name" value="IQ-DOMAIN 5-RELATED"/>
    <property type="match status" value="1"/>
</dbReference>
<dbReference type="Proteomes" id="UP001161247">
    <property type="component" value="Chromosome 8"/>
</dbReference>
<evidence type="ECO:0000313" key="4">
    <source>
        <dbReference type="EMBL" id="CAI9117124.1"/>
    </source>
</evidence>
<dbReference type="PROSITE" id="PS50096">
    <property type="entry name" value="IQ"/>
    <property type="match status" value="1"/>
</dbReference>
<evidence type="ECO:0000256" key="2">
    <source>
        <dbReference type="ARBA" id="ARBA00024341"/>
    </source>
</evidence>
<keyword evidence="1" id="KW-0112">Calmodulin-binding</keyword>
<dbReference type="InterPro" id="IPR000048">
    <property type="entry name" value="IQ_motif_EF-hand-BS"/>
</dbReference>
<feature type="region of interest" description="Disordered" evidence="3">
    <location>
        <begin position="391"/>
        <end position="416"/>
    </location>
</feature>
<accession>A0AAV1EBQ4</accession>
<dbReference type="GO" id="GO:0005516">
    <property type="term" value="F:calmodulin binding"/>
    <property type="evidence" value="ECO:0007669"/>
    <property type="project" value="UniProtKB-KW"/>
</dbReference>
<proteinExistence type="inferred from homology"/>
<evidence type="ECO:0000313" key="5">
    <source>
        <dbReference type="Proteomes" id="UP001161247"/>
    </source>
</evidence>
<evidence type="ECO:0000256" key="3">
    <source>
        <dbReference type="SAM" id="MobiDB-lite"/>
    </source>
</evidence>